<dbReference type="Proteomes" id="UP000001357">
    <property type="component" value="Unassembled WGS sequence"/>
</dbReference>
<dbReference type="EMBL" id="CH991557">
    <property type="protein sequence ID" value="EDQ87932.1"/>
    <property type="molecule type" value="Genomic_DNA"/>
</dbReference>
<feature type="compositionally biased region" description="Acidic residues" evidence="1">
    <location>
        <begin position="3758"/>
        <end position="3770"/>
    </location>
</feature>
<gene>
    <name evidence="3" type="ORF">MONBRDRAFT_37818</name>
</gene>
<feature type="compositionally biased region" description="Basic residues" evidence="1">
    <location>
        <begin position="3943"/>
        <end position="3955"/>
    </location>
</feature>
<evidence type="ECO:0000313" key="3">
    <source>
        <dbReference type="EMBL" id="EDQ87932.1"/>
    </source>
</evidence>
<organism evidence="3 4">
    <name type="scientific">Monosiga brevicollis</name>
    <name type="common">Choanoflagellate</name>
    <dbReference type="NCBI Taxonomy" id="81824"/>
    <lineage>
        <taxon>Eukaryota</taxon>
        <taxon>Choanoflagellata</taxon>
        <taxon>Craspedida</taxon>
        <taxon>Salpingoecidae</taxon>
        <taxon>Monosiga</taxon>
    </lineage>
</organism>
<keyword evidence="2" id="KW-1133">Transmembrane helix</keyword>
<dbReference type="InParanoid" id="A9V3L2"/>
<feature type="compositionally biased region" description="Polar residues" evidence="1">
    <location>
        <begin position="3957"/>
        <end position="3968"/>
    </location>
</feature>
<protein>
    <submittedName>
        <fullName evidence="3">Uncharacterized protein</fullName>
    </submittedName>
</protein>
<dbReference type="STRING" id="81824.A9V3L2"/>
<proteinExistence type="predicted"/>
<evidence type="ECO:0000256" key="2">
    <source>
        <dbReference type="SAM" id="Phobius"/>
    </source>
</evidence>
<keyword evidence="2" id="KW-0472">Membrane</keyword>
<sequence length="3996" mass="431049">MIAVHDTGLSVNGGSVICSAGCTGAFASSVDGADSTVLTVRIERVAEGATATVVWTATLAPTSAVRYGSTYNVVTNTTFESSPADDDDIAGRFYSLGEETDSVSTLPSSSNISYSSSFGSIDSGLLFKTEVLTILTNLYVPEGFGDVFVSITFDDPEFSVHSAFVSQFPADGIAGSGPLGNGSLSLGSVEFPFVSIQRSASASPSFDLLQVHLELLVEPDHTYDDQFVNVTVNVTIDGLTTLFNITAMIEEANVDSITSLSPTLADAGDILSYNVTLIRSDGDAFNFDLQSTVPISSKLMPASFDCPLCPDGTYTIVEAADLQDVFFSITEMRSSFPQVFSFLFNVQLLPESEVRWNTKYSINTSFTYDTAPMGGVNYFKNTELQNFTTTEPEQAIAYVSSNDAATVDPFTGLEELVTFGVDVDLPDGAGALIVSVQVASDPGRSANFVAVGGFVESMGSDITSVSLNEGDAATVSGDTITFDFGETTNAYTDDALAPARDRVRVNVTVYVPASDGGNVRGDTAIVVSRVTFDGTEIGSGSVSDQVTVVEPELNVSRTTTLPVGNDGASVDAGDVVRCCGTMSVESGSVTCTITGAGTEDCSGDVSFVGSTVELVLSRGLLVTEQVNLAWNGVVVQAIRPDENVTDVGNNTLTYSSLTEASARAYPAVVASYEMDSGSVLVVPAPTATLSFFGTSHSETLQNNVSVGEMVMIDVTVTLPEATTDIQVDFYISNGDFFVDDVLAIVYDGHLELESAQPLDSGFMQVGDENGVYLSFSSSLVNVFDNVADAAIPSTDTFVVRLYFNIEDSLVVQRGASFTMTAELRYDTKTVLIPTILPFLVIEPELDLDTFAIVARNPADTLSDAGDRIFMHYNVSHQPVSDSVAYDINLTMVLDDGLQVDSASVLCVLGCEPVVNELFFVTSDVDRQLFIHVPRLLLGDLLFITWEAVMLPGSAVRPDSTYQISASGHYDSAAVSFGSNMGRIAGLSPSVVSLDTDRPVISIDISFTSIDDSMPDEQFYIDEVVAFRTFITLPEGNSNLSLVYTFDDSYVTLLNATIVSVDSDISLGAPTLAGPGDLALLSDNNFVFVFGETANVPSEIPDSIDQVVVDAFVRLDSSKLNTVDRGSTLDYSVTLTADGYTTGDTFTSLGLQAPNLQSYDVIGSYSGDAGDNITYEYTLYHDGSSYAAQAYDVLLTVTFDPRSQIQPDYTVGCVTTDSATAGVTLASCLANGGRSADSIEHFADHLEIYVARLDLNERLHASVVGQVLQVVEPEDLLVHDIDYRWDTAPSANEFPGRENTGSNTFQTTIDGATLSYVGVTSADADTNTESAPYNVAIEEEITFDYILTMPESQTDVVTTLDIPINFEVLTATVHSFGSQISSTKAGAGDSLASSSDISFAGTTLTFDHGVVTNTFDQIGPNAGDQITYRIVLRLIDDPMNRGLQNEASPITRPIVTIDSDFNTASVSINALRQFRAVEPRLSVIISDDQAPYEPDAGDNVTFQVRVTHDMTHSQAQAYKIVIHVDVPTKYDVYDATVQTIVTAGAGGVFNKINSSYFTITVENLDNSASAEIYLVYVVRVDETVRPEEVIAASVRLDYASVPTSAAPLNGRQYNEGGLYPDVADVITATMDFVEIDLYLHNTSIVAETLGTDVNVHEQVVYRVSVTMPEVEANTNVLVTLPNGISYRTASVVHVGANIDTSLVAGTHVAQQSPYTILFDFGQFRNSPDNVEDSNDILIIEVVAQVDDDTFAVQGAVLTATARVTADATQYSDTQAVTVHEPDVILAATTDPLTPVDAGDVITFNFSVTYTGSPLSAAFDLYVRAELDDVIHVIPDGGELGSLGSSYTIAVDNRTITWYTPVFTPNDGVEYFSFRARMLQTVVPDHSNLITTMIDDFDSYPGEIWANTGRDYERTTDAPRVTVDRAVAVLQTLNSSLPETQTPPLLNIDEIVRLQLTATLPEGTMLVRFQFDEEEYSDWEFLDFDITIGSQIQCNASGAPVDSVAFQRDTRVFDFGACVNFYDQVEDDRDRIIVWIQAIPQDAPRNFNGESKGIHGTVYYSIGALDLTPLDPTMSILESYTISEPLLNLFASVEDTPVPADAGDVVQFGINLSHTPASLGPAYDITVNLTIHPDLVIENVTELQMNPDLTVSEDRRSIHMTLDLLTVDNGYLFVNFTARILQRILPDMASVTCITNSLHDSHANYSFRPDLPGRFYTLAHTSVPVVIDQPTLELSSYVSSDLATPEWAPTIHETFTTITFVTVPEVTLNLTVEVGFAGDPATFAYDFNYEYGENIICSVSPPAITATNTTLALDFGSCVNIYDNVADKKDIIAAYVVVSVDDDPRNTLGAQLPLAAEIRYTHQAYDVSTARREEHNVTIAEPQLLLTVDAMAMNPTDARDIVKYGFSLAHLPNSTASAHDMLVSIELHPYVEIVAIDVGAFADGYEQLGPQYLEVTIPTLTPNASRTWITIDAVVTDFIHPKAEGLVAAFNATYDSHRRDIFLRPGRPYVKAATGLAIPLAGPLVHMTNVSTSNPFTANLSVTVDEFIYQRLEYILPEGVSNYSLNISLPTEGVSLVSHNIFVGSNLACTDYHEQSLADLGGNVFGLDLGVCFNRPDNRRSSADRLWIDLIMLVLNEPINAVTRDLRVTTMLTYSGADNATLVADAYSLDFLVAEPTLSLDIDQFTDPFVQQGGPVDFEVRLTRSFGHDVSVNVTLGRFLVYEGTVYGSSSPRALTTTPVASGQETIVQYYFGNVSETEEVIFTVQARVEPDAPRGADINNSVALQYDSSFHVGRGRQYFDFATWNTLWVVYLDLNVTIEDIDDIESQLPNVTIAEQLQFTFAIAMRGVGDLLVQIELPRNPTTGVPMFSAVSAGVENIGLNVQPLPLGRDLFAFGEAEAVEENGIVTLDIGAIQNIVESVHVGTEDDLQVSIVVQVVDDDSVTYSGVSGDFAVAVTFVNLESNFETDINVVAPELVHTWTVSPASTLGDAGDLYELVHHIEHAPTSTWPAFVVVTRANLDASLEFQAVDNFANSSENGPSGTIAAFTGLEDVQLNTPRINLGETLDLRYTVRMSDAILLASTFSARCNLTYFTRPSVPLRTAHRSLALTVATREMPDVVLATPLSDSSPAPANGLVMGQAVSTNVTIELPEGRASGLEVTAHVPSVVDGRVHLALVDVQLRAAGATINVSEDNLMTIAASSDPSSDLFAGARRRRAAVNESLAANTLTLRFGEVTNFPDNVISSNDTLVVEFTAKLVDADLPNGQVLYLDAGSASDNSSASQRQSFVFYRPIVRVAHDFVQVNSTSGLRTMAFTATVTHESGSVVRAEEVLGAISVSGNASYTVQLQEAVNVSSFAPTAQVTAQVVVIVDTNATQPGSFMCFATSGSYTSPRVDSNSSVTTYNYSNQSCHEILILQSSTGDQPGNESFMQSALGLGVVIGVAAFIILALVLIALVWRRRKQKEEQTMRSRPSIHVLFDENRRGGPGSDTYADPNADDRKYLQPRIVGYDENGAPMYEEMPEGTAGLYGNASDGEHDYAAYTEGDHRSVKYEQAANDDHGDYGFAAKYDMGDIGDGDYQFAGRVKYDTGDAEEGDYNFAGGVKYDTGDADEGDYNFAGGVSGADGDGDYSFAGDVGQGRRRSKAGAGGDIYGLAGIDDEEDYAFANRNAAAGADFDDDDYGFANGVRAAGIDEDDYTFANRQVNNDDDDDDYAMANRRFVKSAGSHHRDGDSGEDDDVYAMARRKSSLMQRGGARRGDDDVVEDDDDDDDGDYAMARRKSSMLRAGKSAAVPVRSAGIDEEDEDEDYAMARRKSSLAAVAKTRGMPAPVSSEAQDDEDDYAMARQGRSTAKHAVAPRSASTGVAPVAEDEEDDYSMATRKAKAAAQDLDSEDEDYTFAHRHRDQEEEFDEANFDEEAGHIDDEPSEDPDAVTFKEPVPVSAARVDKKKKKKKHRRKGSNAPSETSESVAMSTLERQKTHEELEEMYSHVNRLKPTTGL</sequence>
<dbReference type="KEGG" id="mbr:MONBRDRAFT_37818"/>
<accession>A9V3L2</accession>
<keyword evidence="4" id="KW-1185">Reference proteome</keyword>
<reference evidence="3 4" key="1">
    <citation type="journal article" date="2008" name="Nature">
        <title>The genome of the choanoflagellate Monosiga brevicollis and the origin of metazoans.</title>
        <authorList>
            <consortium name="JGI Sequencing"/>
            <person name="King N."/>
            <person name="Westbrook M.J."/>
            <person name="Young S.L."/>
            <person name="Kuo A."/>
            <person name="Abedin M."/>
            <person name="Chapman J."/>
            <person name="Fairclough S."/>
            <person name="Hellsten U."/>
            <person name="Isogai Y."/>
            <person name="Letunic I."/>
            <person name="Marr M."/>
            <person name="Pincus D."/>
            <person name="Putnam N."/>
            <person name="Rokas A."/>
            <person name="Wright K.J."/>
            <person name="Zuzow R."/>
            <person name="Dirks W."/>
            <person name="Good M."/>
            <person name="Goodstein D."/>
            <person name="Lemons D."/>
            <person name="Li W."/>
            <person name="Lyons J.B."/>
            <person name="Morris A."/>
            <person name="Nichols S."/>
            <person name="Richter D.J."/>
            <person name="Salamov A."/>
            <person name="Bork P."/>
            <person name="Lim W.A."/>
            <person name="Manning G."/>
            <person name="Miller W.T."/>
            <person name="McGinnis W."/>
            <person name="Shapiro H."/>
            <person name="Tjian R."/>
            <person name="Grigoriev I.V."/>
            <person name="Rokhsar D."/>
        </authorList>
    </citation>
    <scope>NUCLEOTIDE SEQUENCE [LARGE SCALE GENOMIC DNA]</scope>
    <source>
        <strain evidence="4">MX1 / ATCC 50154</strain>
    </source>
</reference>
<evidence type="ECO:0000313" key="4">
    <source>
        <dbReference type="Proteomes" id="UP000001357"/>
    </source>
</evidence>
<evidence type="ECO:0000256" key="1">
    <source>
        <dbReference type="SAM" id="MobiDB-lite"/>
    </source>
</evidence>
<name>A9V3L2_MONBE</name>
<feature type="compositionally biased region" description="Acidic residues" evidence="1">
    <location>
        <begin position="3796"/>
        <end position="3805"/>
    </location>
</feature>
<feature type="compositionally biased region" description="Acidic residues" evidence="1">
    <location>
        <begin position="3903"/>
        <end position="3913"/>
    </location>
</feature>
<dbReference type="OMA" id="LVIELQF"/>
<feature type="region of interest" description="Disordered" evidence="1">
    <location>
        <begin position="3462"/>
        <end position="3495"/>
    </location>
</feature>
<feature type="region of interest" description="Disordered" evidence="1">
    <location>
        <begin position="3743"/>
        <end position="3996"/>
    </location>
</feature>
<keyword evidence="2" id="KW-0812">Transmembrane</keyword>
<dbReference type="RefSeq" id="XP_001747465.1">
    <property type="nucleotide sequence ID" value="XM_001747413.1"/>
</dbReference>
<feature type="transmembrane region" description="Helical" evidence="2">
    <location>
        <begin position="3431"/>
        <end position="3455"/>
    </location>
</feature>
<dbReference type="eggNOG" id="ENOG502S8XK">
    <property type="taxonomic scope" value="Eukaryota"/>
</dbReference>
<dbReference type="GeneID" id="5892612"/>